<evidence type="ECO:0000256" key="2">
    <source>
        <dbReference type="ARBA" id="ARBA00023002"/>
    </source>
</evidence>
<comment type="caution">
    <text evidence="6">The sequence shown here is derived from an EMBL/GenBank/DDBJ whole genome shotgun (WGS) entry which is preliminary data.</text>
</comment>
<keyword evidence="2 4" id="KW-0560">Oxidoreductase</keyword>
<dbReference type="FunFam" id="3.40.309.10:FF:000004">
    <property type="entry name" value="Succinate-semialdehyde dehydrogenase I"/>
    <property type="match status" value="1"/>
</dbReference>
<proteinExistence type="inferred from homology"/>
<dbReference type="CDD" id="cd07103">
    <property type="entry name" value="ALDH_F5_SSADH_GabD"/>
    <property type="match status" value="1"/>
</dbReference>
<organism evidence="6 7">
    <name type="scientific">Acinetobacter lactucae</name>
    <dbReference type="NCBI Taxonomy" id="1785128"/>
    <lineage>
        <taxon>Bacteria</taxon>
        <taxon>Pseudomonadati</taxon>
        <taxon>Pseudomonadota</taxon>
        <taxon>Gammaproteobacteria</taxon>
        <taxon>Moraxellales</taxon>
        <taxon>Moraxellaceae</taxon>
        <taxon>Acinetobacter</taxon>
        <taxon>Acinetobacter calcoaceticus/baumannii complex</taxon>
    </lineage>
</organism>
<dbReference type="PANTHER" id="PTHR43353">
    <property type="entry name" value="SUCCINATE-SEMIALDEHYDE DEHYDROGENASE, MITOCHONDRIAL"/>
    <property type="match status" value="1"/>
</dbReference>
<feature type="domain" description="Aldehyde dehydrogenase" evidence="5">
    <location>
        <begin position="24"/>
        <end position="475"/>
    </location>
</feature>
<dbReference type="InterPro" id="IPR050740">
    <property type="entry name" value="Aldehyde_DH_Superfamily"/>
</dbReference>
<accession>A0A429K6N4</accession>
<evidence type="ECO:0000259" key="5">
    <source>
        <dbReference type="Pfam" id="PF00171"/>
    </source>
</evidence>
<dbReference type="EMBL" id="RFES01000002">
    <property type="protein sequence ID" value="RSO59656.1"/>
    <property type="molecule type" value="Genomic_DNA"/>
</dbReference>
<name>A0A429K6N4_9GAMM</name>
<dbReference type="Proteomes" id="UP000276905">
    <property type="component" value="Unassembled WGS sequence"/>
</dbReference>
<dbReference type="FunFam" id="3.40.605.10:FF:000005">
    <property type="entry name" value="Succinate-semialdehyde dehydrogenase I"/>
    <property type="match status" value="1"/>
</dbReference>
<feature type="active site" evidence="3">
    <location>
        <position position="253"/>
    </location>
</feature>
<dbReference type="SUPFAM" id="SSF53720">
    <property type="entry name" value="ALDH-like"/>
    <property type="match status" value="1"/>
</dbReference>
<dbReference type="GO" id="GO:0009450">
    <property type="term" value="P:gamma-aminobutyric acid catabolic process"/>
    <property type="evidence" value="ECO:0007669"/>
    <property type="project" value="InterPro"/>
</dbReference>
<dbReference type="Gene3D" id="3.40.309.10">
    <property type="entry name" value="Aldehyde Dehydrogenase, Chain A, domain 2"/>
    <property type="match status" value="1"/>
</dbReference>
<dbReference type="Gene3D" id="3.40.605.10">
    <property type="entry name" value="Aldehyde Dehydrogenase, Chain A, domain 1"/>
    <property type="match status" value="1"/>
</dbReference>
<dbReference type="InterPro" id="IPR016163">
    <property type="entry name" value="Ald_DH_C"/>
</dbReference>
<gene>
    <name evidence="6" type="ORF">EA756_04255</name>
</gene>
<dbReference type="PROSITE" id="PS00070">
    <property type="entry name" value="ALDEHYDE_DEHYDR_CYS"/>
    <property type="match status" value="1"/>
</dbReference>
<dbReference type="GO" id="GO:0005829">
    <property type="term" value="C:cytosol"/>
    <property type="evidence" value="ECO:0007669"/>
    <property type="project" value="TreeGrafter"/>
</dbReference>
<evidence type="ECO:0000313" key="6">
    <source>
        <dbReference type="EMBL" id="RSO59656.1"/>
    </source>
</evidence>
<dbReference type="InterPro" id="IPR016160">
    <property type="entry name" value="Ald_DH_CS_CYS"/>
</dbReference>
<comment type="similarity">
    <text evidence="1 4">Belongs to the aldehyde dehydrogenase family.</text>
</comment>
<evidence type="ECO:0000256" key="3">
    <source>
        <dbReference type="PROSITE-ProRule" id="PRU10007"/>
    </source>
</evidence>
<dbReference type="InterPro" id="IPR016161">
    <property type="entry name" value="Ald_DH/histidinol_DH"/>
</dbReference>
<dbReference type="GO" id="GO:0004777">
    <property type="term" value="F:succinate-semialdehyde dehydrogenase (NAD+) activity"/>
    <property type="evidence" value="ECO:0007669"/>
    <property type="project" value="TreeGrafter"/>
</dbReference>
<dbReference type="Pfam" id="PF00171">
    <property type="entry name" value="Aldedh"/>
    <property type="match status" value="1"/>
</dbReference>
<dbReference type="RefSeq" id="WP_125698139.1">
    <property type="nucleotide sequence ID" value="NZ_CP053391.1"/>
</dbReference>
<dbReference type="PANTHER" id="PTHR43353:SF5">
    <property type="entry name" value="SUCCINATE-SEMIALDEHYDE DEHYDROGENASE, MITOCHONDRIAL"/>
    <property type="match status" value="1"/>
</dbReference>
<dbReference type="GeneID" id="60752348"/>
<sequence length="482" mass="51866">MIQNNLQYLLKHPDISLEAPASNDYVEVNDAATGETLAWVKTYDRAGVEAAINRSAKAQAAWKKQTALARADVLLAWYNLMLEHKENLAQILTAEQGKPLAEARGEIGYAASFIRWFAEQARRIDGEILTPTLPNQRLLVIKQAIGVTAAITPWNFPAAMITRKAGPAIAAGCSMLVKPAEQTPLTAYALEVLALQAGLPADVLINISGDAVEVGKTLCESDIVRKLSFTGSTQVGRILMQQCAPTIKKLSLELGGNAPVVVFDDANLEQAVQGIMASKYRNSGQTCVCANRIYVQDGIYDALAERLVEAVSKLKVGDGRQEGSTQGPLIDEDAIAKVQSHIADATEKGATVRIGGQRSALGGTFFEPTVLTGVTQDMKVSKEETFGPLAPLFRFKTEDEAVAMANDTEFGLAAYLFTQSTARQWRVGEALEYGMVGINTGAISNEVAPFGGVKQSGLGREGSKFGIEEYVEMKYLCVDLSE</sequence>
<dbReference type="InterPro" id="IPR029510">
    <property type="entry name" value="Ald_DH_CS_GLU"/>
</dbReference>
<evidence type="ECO:0000313" key="7">
    <source>
        <dbReference type="Proteomes" id="UP000276905"/>
    </source>
</evidence>
<dbReference type="InterPro" id="IPR015590">
    <property type="entry name" value="Aldehyde_DH_dom"/>
</dbReference>
<dbReference type="PROSITE" id="PS00687">
    <property type="entry name" value="ALDEHYDE_DEHYDR_GLU"/>
    <property type="match status" value="1"/>
</dbReference>
<dbReference type="NCBIfam" id="TIGR01780">
    <property type="entry name" value="SSADH"/>
    <property type="match status" value="1"/>
</dbReference>
<evidence type="ECO:0000256" key="1">
    <source>
        <dbReference type="ARBA" id="ARBA00009986"/>
    </source>
</evidence>
<dbReference type="InterPro" id="IPR010102">
    <property type="entry name" value="Succ_semiAld_DH"/>
</dbReference>
<evidence type="ECO:0000256" key="4">
    <source>
        <dbReference type="RuleBase" id="RU003345"/>
    </source>
</evidence>
<reference evidence="6 7" key="1">
    <citation type="submission" date="2018-10" db="EMBL/GenBank/DDBJ databases">
        <title>GWAS and RNA-Seq identify cryptic mechanisms of antimicrobial resistance in Acinetobacter baumannii.</title>
        <authorList>
            <person name="Sahl J.W."/>
        </authorList>
    </citation>
    <scope>NUCLEOTIDE SEQUENCE [LARGE SCALE GENOMIC DNA]</scope>
    <source>
        <strain evidence="6 7">TG41018</strain>
    </source>
</reference>
<dbReference type="InterPro" id="IPR016162">
    <property type="entry name" value="Ald_DH_N"/>
</dbReference>
<protein>
    <submittedName>
        <fullName evidence="6">NAD-dependent succinate-semialdehyde dehydrogenase</fullName>
    </submittedName>
</protein>
<dbReference type="AlphaFoldDB" id="A0A429K6N4"/>